<evidence type="ECO:0000313" key="2">
    <source>
        <dbReference type="EMBL" id="CAH1794874.1"/>
    </source>
</evidence>
<dbReference type="AlphaFoldDB" id="A0A8J1XYQ7"/>
<feature type="compositionally biased region" description="Acidic residues" evidence="1">
    <location>
        <begin position="125"/>
        <end position="138"/>
    </location>
</feature>
<reference evidence="2" key="1">
    <citation type="submission" date="2022-03" db="EMBL/GenBank/DDBJ databases">
        <authorList>
            <person name="Martin C."/>
        </authorList>
    </citation>
    <scope>NUCLEOTIDE SEQUENCE</scope>
</reference>
<gene>
    <name evidence="2" type="ORF">OFUS_LOCUS19497</name>
</gene>
<feature type="compositionally biased region" description="Basic and acidic residues" evidence="1">
    <location>
        <begin position="139"/>
        <end position="156"/>
    </location>
</feature>
<feature type="compositionally biased region" description="Basic and acidic residues" evidence="1">
    <location>
        <begin position="314"/>
        <end position="323"/>
    </location>
</feature>
<feature type="compositionally biased region" description="Acidic residues" evidence="1">
    <location>
        <begin position="161"/>
        <end position="176"/>
    </location>
</feature>
<dbReference type="Proteomes" id="UP000749559">
    <property type="component" value="Unassembled WGS sequence"/>
</dbReference>
<organism evidence="2 3">
    <name type="scientific">Owenia fusiformis</name>
    <name type="common">Polychaete worm</name>
    <dbReference type="NCBI Taxonomy" id="6347"/>
    <lineage>
        <taxon>Eukaryota</taxon>
        <taxon>Metazoa</taxon>
        <taxon>Spiralia</taxon>
        <taxon>Lophotrochozoa</taxon>
        <taxon>Annelida</taxon>
        <taxon>Polychaeta</taxon>
        <taxon>Sedentaria</taxon>
        <taxon>Canalipalpata</taxon>
        <taxon>Sabellida</taxon>
        <taxon>Oweniida</taxon>
        <taxon>Oweniidae</taxon>
        <taxon>Owenia</taxon>
    </lineage>
</organism>
<evidence type="ECO:0000256" key="1">
    <source>
        <dbReference type="SAM" id="MobiDB-lite"/>
    </source>
</evidence>
<feature type="compositionally biased region" description="Basic and acidic residues" evidence="1">
    <location>
        <begin position="261"/>
        <end position="291"/>
    </location>
</feature>
<name>A0A8J1XYQ7_OWEFU</name>
<sequence length="860" mass="95685">MRELSIIEYCWSDDDVKNLLDIILEHKGVETVFDLPAEDVADLGLWTESEAVKTQESMISDSTDADVLHEYVRLVEQHERCDEHPLLNDCGVTLTITPPDETDTDQIETEETTTNETATEKTETDETTTEETATDETDTDKTGTDETKTDETDETKTGGTETDETATGETATDEIETGSTASGETQTDETETDETGSGETQTNETTSGDTPTDETITNETASGETHTDDTQIDETTSSVTQTDETTSSVTETDETETEVIQTDKTETDKTQTDKTETDKTQTDETKTDKTTSGETKTQETSTRKTPSEGTGEIGTKEPAKVECPKPDAFSVENLRDISCDEIASISPLINSCVDLNFMRAECITTNLLAILAESDLNENHKVAMKGKLKAKIEQLQASEEPTDDNFHFVKAAFAYLDDVELNDVFLRGVLAFVTEDHDYWAEKLQFKIAAYLKSSSCENAEEMRGCVKELRRFMCHISTTTAEKVDNLLTWDEETLKEITDPCFPSLLENRIAQVKLELIGGVENLKADDMTDETLVKGVLRVSTFESLANVDVSVATALLVTLKPKKIAAADNSELTGSTSIAYVEEPKRASPEELALTQVLIESTGGIENCNEEVLDMLFQTNLSPDEIDKAPADIKCNMEKPYTSMDKKTIPTFVRSCMRVWQKFAFATMEKYGRGVVGVTREDFGNIPNDKNIWDVMGFVKQYGNELDDIQRSGVKEAIQPRLDTGISKIEEIESVIWLKTLFGSDELKQFSPEVQKHVLKSAFPTNHCFTPRDKARQLLAMSIQLGISVCEMDTQALSVMTSDDLAMLIKRDTDDLKRCIFQIDKHSQIQNIQSDICGFVKENFGLAYIQYFEPK</sequence>
<feature type="region of interest" description="Disordered" evidence="1">
    <location>
        <begin position="90"/>
        <end position="323"/>
    </location>
</feature>
<feature type="compositionally biased region" description="Polar residues" evidence="1">
    <location>
        <begin position="203"/>
        <end position="224"/>
    </location>
</feature>
<comment type="caution">
    <text evidence="2">The sequence shown here is derived from an EMBL/GenBank/DDBJ whole genome shotgun (WGS) entry which is preliminary data.</text>
</comment>
<feature type="compositionally biased region" description="Low complexity" evidence="1">
    <location>
        <begin position="233"/>
        <end position="250"/>
    </location>
</feature>
<protein>
    <submittedName>
        <fullName evidence="2">Uncharacterized protein</fullName>
    </submittedName>
</protein>
<feature type="compositionally biased region" description="Acidic residues" evidence="1">
    <location>
        <begin position="100"/>
        <end position="113"/>
    </location>
</feature>
<proteinExistence type="predicted"/>
<evidence type="ECO:0000313" key="3">
    <source>
        <dbReference type="Proteomes" id="UP000749559"/>
    </source>
</evidence>
<accession>A0A8J1XYQ7</accession>
<keyword evidence="3" id="KW-1185">Reference proteome</keyword>
<dbReference type="EMBL" id="CAIIXF020000009">
    <property type="protein sequence ID" value="CAH1794874.1"/>
    <property type="molecule type" value="Genomic_DNA"/>
</dbReference>
<feature type="compositionally biased region" description="Acidic residues" evidence="1">
    <location>
        <begin position="186"/>
        <end position="196"/>
    </location>
</feature>